<dbReference type="SUPFAM" id="SSF49299">
    <property type="entry name" value="PKD domain"/>
    <property type="match status" value="1"/>
</dbReference>
<dbReference type="KEGG" id="rher:EHE19_007860"/>
<organism evidence="2 3">
    <name type="scientific">Ruminiclostridium herbifermentans</name>
    <dbReference type="NCBI Taxonomy" id="2488810"/>
    <lineage>
        <taxon>Bacteria</taxon>
        <taxon>Bacillati</taxon>
        <taxon>Bacillota</taxon>
        <taxon>Clostridia</taxon>
        <taxon>Eubacteriales</taxon>
        <taxon>Oscillospiraceae</taxon>
        <taxon>Ruminiclostridium</taxon>
    </lineage>
</organism>
<feature type="transmembrane region" description="Helical" evidence="1">
    <location>
        <begin position="38"/>
        <end position="61"/>
    </location>
</feature>
<gene>
    <name evidence="2" type="ORF">EHE19_007860</name>
</gene>
<dbReference type="Proteomes" id="UP000306409">
    <property type="component" value="Chromosome"/>
</dbReference>
<name>A0A7H1VSE8_9FIRM</name>
<keyword evidence="1" id="KW-1133">Transmembrane helix</keyword>
<evidence type="ECO:0000313" key="2">
    <source>
        <dbReference type="EMBL" id="QNU68310.1"/>
    </source>
</evidence>
<protein>
    <recommendedName>
        <fullName evidence="4">PKD domain-containing protein</fullName>
    </recommendedName>
</protein>
<dbReference type="InterPro" id="IPR013783">
    <property type="entry name" value="Ig-like_fold"/>
</dbReference>
<evidence type="ECO:0000256" key="1">
    <source>
        <dbReference type="SAM" id="Phobius"/>
    </source>
</evidence>
<dbReference type="Gene3D" id="2.60.120.260">
    <property type="entry name" value="Galactose-binding domain-like"/>
    <property type="match status" value="1"/>
</dbReference>
<dbReference type="InterPro" id="IPR035986">
    <property type="entry name" value="PKD_dom_sf"/>
</dbReference>
<sequence length="1501" mass="169168">MKEFFVNQFSRIQLYINKFHNQLYNQLYKKNIARRTKLSIEIGILTVIFLIISQFSSFAYIDIEGQNLPPYAALDLFKRTAIDINFANDGTSGYSNSILKSKINEILKPKLAQKGIDYSLNIIDSYDKNIYSKQSKLKEINFDTGKIYYPQNKIGPFGADYSNISGGIKGKIDYIIKPDKIRIESFILDNEAVNDKINCANERLLYISFYSDYEKTQLIRTHNITCSELGRAKNNPNALDNSSGGNIEIEFSSNAKCFDFKVDGFFTVSAYYGGHFSYHLMQDGISNLQELKDLTIYSENIKRKSFISENISSMTWRQGTEKYYVDFSNREYSENIYSEGKANSLLNLLDKNISLIKIGDKATKEDALMLIKENNNNGTFIDNKELESAINELAEYIILREEQKLNNKIENGSYVVVTENELPLEFEAGGLDNKTGVQCIEPSAIRTKEYIEVNGGATYSVSENNSGINYVNLYFYNQDLSIVGSPVKVATNNNFTIPVSIAYIKLTCPITNVLNANRLSIVGISSNGGERLEYKPNVVDNENDSAYIVFKFDHDNTSIAGKAITNQAEKSSLSGIELSAPMERFIKPGTYQISMYAKDIPKQIADSENLLQNGDGEMLDASGSPVCWTAWAENLSITNFGTGEAQPYSISGKNSFEIYTKKKELTEINGQSNAELVSDLVTESTWDLNFKSSVESGKELASNLYFESSMELGKDLASNSNFESDIESSKKLTSNLNFESSMESGKELVSNLYFESSKDLALNSNFESDIESSKKLTSNLNFESSVESSTEIALESNFENNTLLISASGMAASKAQANTIQNNNSACYYQDIAVVPNSSYKLSGLIAAYNCCGKFVIYEMDDNFNILKYHASNEIRNSSIPQTGSVSFTTGFSTTRLRIHIFKSQVTLAAESEFENIQDKEVTNQESKTEEIIEEKYNNLKLEAGDILNSQITTYDISNSILNEYSSFLLADNVTLVKLLPNPLFDNYRKTSEPSTTTIYAHRLPRAEFTYQIENYPGDFSIKNLTDNQLSFDLDHMDKANKGIINQIWRWAEIDSDGTTIWHDGKVPETRRFPVGTQVIIWYRVQDSDGPNGIGDWSLPKVVSIDGSLADPSALFVAVPNPLPIQNELTITDQSYSPNYGGFIRTRNWTIKKLSTGVTEELSFDRLDTANNKFYKKFAATGFGQYTITLTVTDNYGKVSKPYSKTITVIDTISPTVSVNQGDGIFKDERGAEITVICADNTLNTLYNRGLKTISYVWSKNSVKPQSTDPVQTINIPSEGVHSKKFVAAQTQEGIWYLYIRDEDYAGNMSNNEGYTKFGPYTVEKIKAGNFFITMMLDIGWREYYFDTNNGIDDNHDGVIDRYPRRNNTDIGTIKMPINYYNLVNFDRTYIKAGYKIKGKIDIAGQPDYAKFNIKYIKEGKERTDTVILTKADGDTYTFEWIIPLETDNKTFISFDLVVKKGNTIYGNEKWLDTWDKRNNSRLILYVKGKATEDLNFTQSH</sequence>
<proteinExistence type="predicted"/>
<keyword evidence="3" id="KW-1185">Reference proteome</keyword>
<accession>A0A7H1VSE8</accession>
<keyword evidence="1" id="KW-0472">Membrane</keyword>
<keyword evidence="1" id="KW-0812">Transmembrane</keyword>
<dbReference type="EMBL" id="CP061336">
    <property type="protein sequence ID" value="QNU68310.1"/>
    <property type="molecule type" value="Genomic_DNA"/>
</dbReference>
<reference evidence="2 3" key="1">
    <citation type="submission" date="2020-09" db="EMBL/GenBank/DDBJ databases">
        <title>Characterization and genome sequencing of Ruminiclostridium sp. nov. MA18.</title>
        <authorList>
            <person name="Rettenmaier R."/>
            <person name="Kowollik M.-L."/>
            <person name="Liebl W."/>
            <person name="Zverlov V."/>
        </authorList>
    </citation>
    <scope>NUCLEOTIDE SEQUENCE [LARGE SCALE GENOMIC DNA]</scope>
    <source>
        <strain evidence="2 3">MA18</strain>
    </source>
</reference>
<evidence type="ECO:0000313" key="3">
    <source>
        <dbReference type="Proteomes" id="UP000306409"/>
    </source>
</evidence>
<evidence type="ECO:0008006" key="4">
    <source>
        <dbReference type="Google" id="ProtNLM"/>
    </source>
</evidence>
<dbReference type="Gene3D" id="2.60.40.10">
    <property type="entry name" value="Immunoglobulins"/>
    <property type="match status" value="1"/>
</dbReference>